<protein>
    <submittedName>
        <fullName evidence="4">Short chain dehydrogenase</fullName>
    </submittedName>
</protein>
<dbReference type="WBParaSite" id="TCNE_0000347401-mRNA-1">
    <property type="protein sequence ID" value="TCNE_0000347401-mRNA-1"/>
    <property type="gene ID" value="TCNE_0000347401"/>
</dbReference>
<reference evidence="4" key="1">
    <citation type="submission" date="2016-06" db="UniProtKB">
        <authorList>
            <consortium name="WormBaseParasite"/>
        </authorList>
    </citation>
    <scope>IDENTIFICATION</scope>
</reference>
<evidence type="ECO:0000313" key="2">
    <source>
        <dbReference type="EMBL" id="VDM29191.1"/>
    </source>
</evidence>
<organism evidence="3 4">
    <name type="scientific">Toxocara canis</name>
    <name type="common">Canine roundworm</name>
    <dbReference type="NCBI Taxonomy" id="6265"/>
    <lineage>
        <taxon>Eukaryota</taxon>
        <taxon>Metazoa</taxon>
        <taxon>Ecdysozoa</taxon>
        <taxon>Nematoda</taxon>
        <taxon>Chromadorea</taxon>
        <taxon>Rhabditida</taxon>
        <taxon>Spirurina</taxon>
        <taxon>Ascaridomorpha</taxon>
        <taxon>Ascaridoidea</taxon>
        <taxon>Toxocaridae</taxon>
        <taxon>Toxocara</taxon>
    </lineage>
</organism>
<reference evidence="2 3" key="2">
    <citation type="submission" date="2018-11" db="EMBL/GenBank/DDBJ databases">
        <authorList>
            <consortium name="Pathogen Informatics"/>
        </authorList>
    </citation>
    <scope>NUCLEOTIDE SEQUENCE [LARGE SCALE GENOMIC DNA]</scope>
</reference>
<dbReference type="AlphaFoldDB" id="A0A183U4Q4"/>
<dbReference type="EMBL" id="UYWY01004485">
    <property type="protein sequence ID" value="VDM29191.1"/>
    <property type="molecule type" value="Genomic_DNA"/>
</dbReference>
<name>A0A183U4Q4_TOXCA</name>
<evidence type="ECO:0000313" key="3">
    <source>
        <dbReference type="Proteomes" id="UP000050794"/>
    </source>
</evidence>
<gene>
    <name evidence="2" type="ORF">TCNE_LOCUS3474</name>
</gene>
<feature type="region of interest" description="Disordered" evidence="1">
    <location>
        <begin position="93"/>
        <end position="130"/>
    </location>
</feature>
<evidence type="ECO:0000256" key="1">
    <source>
        <dbReference type="SAM" id="MobiDB-lite"/>
    </source>
</evidence>
<evidence type="ECO:0000313" key="4">
    <source>
        <dbReference type="WBParaSite" id="TCNE_0000347401-mRNA-1"/>
    </source>
</evidence>
<dbReference type="Proteomes" id="UP000050794">
    <property type="component" value="Unassembled WGS sequence"/>
</dbReference>
<proteinExistence type="predicted"/>
<accession>A0A183U4Q4</accession>
<feature type="compositionally biased region" description="Basic and acidic residues" evidence="1">
    <location>
        <begin position="93"/>
        <end position="107"/>
    </location>
</feature>
<sequence length="184" mass="20372">MGNYHDISALDTSNKGVDYYVAEAAAHRFHTLLMEAACRAKGVQLIFWSAGQVGCMPLGLQGPLYSIINSGRERNGLRGEPMVPFLEKAKRKIDSVAEHRNTTERRTPRQRSRPPSKQPQGRGCSRAPGSVNNLSGLHTLRMAAQAGHPASRVCHYVIPAFVREASLGRTDNLRDPFHRNVLVF</sequence>
<keyword evidence="3" id="KW-1185">Reference proteome</keyword>